<dbReference type="InterPro" id="IPR036873">
    <property type="entry name" value="Rhodanese-like_dom_sf"/>
</dbReference>
<sequence>MANFGVRLGAMVVVLAAITAPVRAADHTKDSPQDVKKAVADGKAVLIDVREKSEWDDGHLNDAKLLPLSTLKAGAKAEDVARIVPKDKIVYCHCGSGMRCLKAADELKKLGYDVRPLKPGYKELLKAGFDPAEPPK</sequence>
<accession>A0A6M5Z082</accession>
<protein>
    <recommendedName>
        <fullName evidence="2">Rhodanese domain-containing protein</fullName>
    </recommendedName>
</protein>
<dbReference type="SMART" id="SM00450">
    <property type="entry name" value="RHOD"/>
    <property type="match status" value="1"/>
</dbReference>
<dbReference type="CDD" id="cd00158">
    <property type="entry name" value="RHOD"/>
    <property type="match status" value="1"/>
</dbReference>
<name>A0A6M5Z082_9BACT</name>
<dbReference type="RefSeq" id="WP_171474093.1">
    <property type="nucleotide sequence ID" value="NZ_CP053452.2"/>
</dbReference>
<feature type="chain" id="PRO_5026729048" description="Rhodanese domain-containing protein" evidence="1">
    <location>
        <begin position="25"/>
        <end position="136"/>
    </location>
</feature>
<dbReference type="EMBL" id="CP053452">
    <property type="protein sequence ID" value="QJW99050.1"/>
    <property type="molecule type" value="Genomic_DNA"/>
</dbReference>
<organism evidence="3 4">
    <name type="scientific">Frigoriglobus tundricola</name>
    <dbReference type="NCBI Taxonomy" id="2774151"/>
    <lineage>
        <taxon>Bacteria</taxon>
        <taxon>Pseudomonadati</taxon>
        <taxon>Planctomycetota</taxon>
        <taxon>Planctomycetia</taxon>
        <taxon>Gemmatales</taxon>
        <taxon>Gemmataceae</taxon>
        <taxon>Frigoriglobus</taxon>
    </lineage>
</organism>
<evidence type="ECO:0000313" key="3">
    <source>
        <dbReference type="EMBL" id="QJW99050.1"/>
    </source>
</evidence>
<dbReference type="KEGG" id="ftj:FTUN_6648"/>
<evidence type="ECO:0000259" key="2">
    <source>
        <dbReference type="PROSITE" id="PS50206"/>
    </source>
</evidence>
<dbReference type="Gene3D" id="3.40.250.10">
    <property type="entry name" value="Rhodanese-like domain"/>
    <property type="match status" value="1"/>
</dbReference>
<dbReference type="PANTHER" id="PTHR43031">
    <property type="entry name" value="FAD-DEPENDENT OXIDOREDUCTASE"/>
    <property type="match status" value="1"/>
</dbReference>
<dbReference type="PROSITE" id="PS50206">
    <property type="entry name" value="RHODANESE_3"/>
    <property type="match status" value="1"/>
</dbReference>
<dbReference type="AlphaFoldDB" id="A0A6M5Z082"/>
<gene>
    <name evidence="3" type="ORF">FTUN_6648</name>
</gene>
<dbReference type="Proteomes" id="UP000503447">
    <property type="component" value="Chromosome"/>
</dbReference>
<reference evidence="4" key="1">
    <citation type="submission" date="2020-05" db="EMBL/GenBank/DDBJ databases">
        <title>Frigoriglobus tundricola gen. nov., sp. nov., a psychrotolerant cellulolytic planctomycete of the family Gemmataceae with two divergent copies of 16S rRNA gene.</title>
        <authorList>
            <person name="Kulichevskaya I.S."/>
            <person name="Ivanova A.A."/>
            <person name="Naumoff D.G."/>
            <person name="Beletsky A.V."/>
            <person name="Rijpstra W.I.C."/>
            <person name="Sinninghe Damste J.S."/>
            <person name="Mardanov A.V."/>
            <person name="Ravin N.V."/>
            <person name="Dedysh S.N."/>
        </authorList>
    </citation>
    <scope>NUCLEOTIDE SEQUENCE [LARGE SCALE GENOMIC DNA]</scope>
    <source>
        <strain evidence="4">PL17</strain>
    </source>
</reference>
<evidence type="ECO:0000256" key="1">
    <source>
        <dbReference type="SAM" id="SignalP"/>
    </source>
</evidence>
<feature type="domain" description="Rhodanese" evidence="2">
    <location>
        <begin position="40"/>
        <end position="133"/>
    </location>
</feature>
<dbReference type="PANTHER" id="PTHR43031:SF7">
    <property type="entry name" value="NITRIC OXIDE REDUCTASE FLRD-NAD(+) REDUCTASE"/>
    <property type="match status" value="1"/>
</dbReference>
<feature type="signal peptide" evidence="1">
    <location>
        <begin position="1"/>
        <end position="24"/>
    </location>
</feature>
<dbReference type="InterPro" id="IPR001763">
    <property type="entry name" value="Rhodanese-like_dom"/>
</dbReference>
<dbReference type="InterPro" id="IPR050229">
    <property type="entry name" value="GlpE_sulfurtransferase"/>
</dbReference>
<dbReference type="Pfam" id="PF00581">
    <property type="entry name" value="Rhodanese"/>
    <property type="match status" value="1"/>
</dbReference>
<proteinExistence type="predicted"/>
<dbReference type="SUPFAM" id="SSF52821">
    <property type="entry name" value="Rhodanese/Cell cycle control phosphatase"/>
    <property type="match status" value="1"/>
</dbReference>
<evidence type="ECO:0000313" key="4">
    <source>
        <dbReference type="Proteomes" id="UP000503447"/>
    </source>
</evidence>
<keyword evidence="1" id="KW-0732">Signal</keyword>
<keyword evidence="4" id="KW-1185">Reference proteome</keyword>